<comment type="cofactor">
    <cofactor evidence="10">
        <name>[2Fe-2S] cluster</name>
        <dbReference type="ChEBI" id="CHEBI:190135"/>
    </cofactor>
</comment>
<feature type="region of interest" description="Fe-S binding site B" evidence="10">
    <location>
        <begin position="239"/>
        <end position="253"/>
    </location>
</feature>
<feature type="binding site" evidence="10">
    <location>
        <position position="250"/>
    </location>
    <ligand>
        <name>[4Fe-4S] cluster</name>
        <dbReference type="ChEBI" id="CHEBI:49883"/>
    </ligand>
</feature>
<dbReference type="InterPro" id="IPR007785">
    <property type="entry name" value="Anamorsin"/>
</dbReference>
<evidence type="ECO:0000256" key="7">
    <source>
        <dbReference type="ARBA" id="ARBA00023004"/>
    </source>
</evidence>
<evidence type="ECO:0000256" key="8">
    <source>
        <dbReference type="ARBA" id="ARBA00023014"/>
    </source>
</evidence>
<gene>
    <name evidence="12" type="ORF">WJX75_007137</name>
</gene>
<evidence type="ECO:0000256" key="10">
    <source>
        <dbReference type="HAMAP-Rule" id="MF_03115"/>
    </source>
</evidence>
<dbReference type="Gene3D" id="3.40.50.150">
    <property type="entry name" value="Vaccinia Virus protein VP39"/>
    <property type="match status" value="1"/>
</dbReference>
<evidence type="ECO:0000256" key="2">
    <source>
        <dbReference type="ARBA" id="ARBA00008169"/>
    </source>
</evidence>
<dbReference type="Proteomes" id="UP001491310">
    <property type="component" value="Unassembled WGS sequence"/>
</dbReference>
<keyword evidence="5 10" id="KW-0001">2Fe-2S</keyword>
<feature type="binding site" evidence="10">
    <location>
        <position position="199"/>
    </location>
    <ligand>
        <name>[2Fe-2S] cluster</name>
        <dbReference type="ChEBI" id="CHEBI:190135"/>
    </ligand>
</feature>
<dbReference type="HAMAP" id="MF_03115">
    <property type="entry name" value="Anamorsin"/>
    <property type="match status" value="1"/>
</dbReference>
<keyword evidence="4 10" id="KW-0963">Cytoplasm</keyword>
<feature type="domain" description="Anamorsin C-terminal" evidence="11">
    <location>
        <begin position="232"/>
        <end position="269"/>
    </location>
</feature>
<keyword evidence="7 10" id="KW-0408">Iron</keyword>
<feature type="binding site" evidence="10">
    <location>
        <position position="213"/>
    </location>
    <ligand>
        <name>[2Fe-2S] cluster</name>
        <dbReference type="ChEBI" id="CHEBI:190135"/>
    </ligand>
</feature>
<evidence type="ECO:0000256" key="1">
    <source>
        <dbReference type="ARBA" id="ARBA00001966"/>
    </source>
</evidence>
<comment type="caution">
    <text evidence="10">Lacks conserved residue(s) required for the propagation of feature annotation.</text>
</comment>
<name>A0ABR2YCL1_9CHLO</name>
<evidence type="ECO:0000256" key="3">
    <source>
        <dbReference type="ARBA" id="ARBA00022485"/>
    </source>
</evidence>
<feature type="short sequence motif" description="Cx2C motif 1" evidence="10">
    <location>
        <begin position="239"/>
        <end position="242"/>
    </location>
</feature>
<comment type="caution">
    <text evidence="12">The sequence shown here is derived from an EMBL/GenBank/DDBJ whole genome shotgun (WGS) entry which is preliminary data.</text>
</comment>
<accession>A0ABR2YCL1</accession>
<comment type="subcellular location">
    <subcellularLocation>
        <location evidence="10">Cytoplasm</location>
    </subcellularLocation>
    <subcellularLocation>
        <location evidence="10">Mitochondrion intermembrane space</location>
    </subcellularLocation>
</comment>
<reference evidence="12 13" key="1">
    <citation type="journal article" date="2024" name="Nat. Commun.">
        <title>Phylogenomics reveals the evolutionary origins of lichenization in chlorophyte algae.</title>
        <authorList>
            <person name="Puginier C."/>
            <person name="Libourel C."/>
            <person name="Otte J."/>
            <person name="Skaloud P."/>
            <person name="Haon M."/>
            <person name="Grisel S."/>
            <person name="Petersen M."/>
            <person name="Berrin J.G."/>
            <person name="Delaux P.M."/>
            <person name="Dal Grande F."/>
            <person name="Keller J."/>
        </authorList>
    </citation>
    <scope>NUCLEOTIDE SEQUENCE [LARGE SCALE GENOMIC DNA]</scope>
    <source>
        <strain evidence="12 13">SAG 216-7</strain>
    </source>
</reference>
<feature type="binding site" evidence="10">
    <location>
        <position position="208"/>
    </location>
    <ligand>
        <name>[2Fe-2S] cluster</name>
        <dbReference type="ChEBI" id="CHEBI:190135"/>
    </ligand>
</feature>
<evidence type="ECO:0000256" key="5">
    <source>
        <dbReference type="ARBA" id="ARBA00022714"/>
    </source>
</evidence>
<evidence type="ECO:0000256" key="9">
    <source>
        <dbReference type="ARBA" id="ARBA00023128"/>
    </source>
</evidence>
<dbReference type="InterPro" id="IPR029063">
    <property type="entry name" value="SAM-dependent_MTases_sf"/>
</dbReference>
<comment type="domain">
    <text evidence="10">The twin Cx2C motifs are involved in the recognition by the mitochondrial MIA40-ERV1 disulfide relay system. The formation of 2 disulfide bonds in the Cx2C motifs through dithiol/disulfide exchange reactions effectively traps the protein in the mitochondrial intermembrane space.</text>
</comment>
<dbReference type="EMBL" id="JALJOT010000016">
    <property type="protein sequence ID" value="KAK9902185.1"/>
    <property type="molecule type" value="Genomic_DNA"/>
</dbReference>
<comment type="domain">
    <text evidence="10">The N-terminal domain has structural similarity with S-adenosyl-L-methionine-dependent methyltransferases, but does not bind S-adenosyl-L-methionine. It is required for correct assembly of the 2 Fe-S clusters.</text>
</comment>
<feature type="binding site" evidence="10">
    <location>
        <position position="239"/>
    </location>
    <ligand>
        <name>[4Fe-4S] cluster</name>
        <dbReference type="ChEBI" id="CHEBI:49883"/>
    </ligand>
</feature>
<comment type="subunit">
    <text evidence="10">Monomer.</text>
</comment>
<protein>
    <recommendedName>
        <fullName evidence="10">Anamorsin homolog</fullName>
    </recommendedName>
    <alternativeName>
        <fullName evidence="10">Fe-S cluster assembly protein DRE2 homolog</fullName>
    </alternativeName>
</protein>
<keyword evidence="6 10" id="KW-0479">Metal-binding</keyword>
<evidence type="ECO:0000256" key="6">
    <source>
        <dbReference type="ARBA" id="ARBA00022723"/>
    </source>
</evidence>
<feature type="binding site" evidence="10">
    <location>
        <position position="253"/>
    </location>
    <ligand>
        <name>[4Fe-4S] cluster</name>
        <dbReference type="ChEBI" id="CHEBI:49883"/>
    </ligand>
</feature>
<evidence type="ECO:0000313" key="13">
    <source>
        <dbReference type="Proteomes" id="UP001491310"/>
    </source>
</evidence>
<dbReference type="InterPro" id="IPR046408">
    <property type="entry name" value="CIAPIN1"/>
</dbReference>
<dbReference type="PANTHER" id="PTHR13273">
    <property type="entry name" value="ANAMORSIN"/>
    <property type="match status" value="1"/>
</dbReference>
<organism evidence="12 13">
    <name type="scientific">Coccomyxa subellipsoidea</name>
    <dbReference type="NCBI Taxonomy" id="248742"/>
    <lineage>
        <taxon>Eukaryota</taxon>
        <taxon>Viridiplantae</taxon>
        <taxon>Chlorophyta</taxon>
        <taxon>core chlorophytes</taxon>
        <taxon>Trebouxiophyceae</taxon>
        <taxon>Trebouxiophyceae incertae sedis</taxon>
        <taxon>Coccomyxaceae</taxon>
        <taxon>Coccomyxa</taxon>
    </lineage>
</organism>
<sequence length="278" mass="28824">MKSTPQRVLVLTDGPVLDGSDLRKVLSTSDLSLEAVSLMTASGGLTKTALAQGVFHTIVSLSRASGHHNVALLGILLTALRPGGSLQVEEAKGVADLSKNLLLSGFTDIAACEATLSDQAVSACTARKPDWETGASTALPRSSKLRAAAPAAAPAAQLPPKRAVWSLAADDEDEELLDDEELLTEEDLKRPEVPAAGDCEVGASKKACADCTCGRAEAEAAGIKAQLTPDMLENPQSACGSCGMGDAFRCASCPYRGLPKFEMGQKIELPSDFLTADA</sequence>
<evidence type="ECO:0000313" key="12">
    <source>
        <dbReference type="EMBL" id="KAK9902185.1"/>
    </source>
</evidence>
<evidence type="ECO:0000256" key="4">
    <source>
        <dbReference type="ARBA" id="ARBA00022490"/>
    </source>
</evidence>
<comment type="cofactor">
    <cofactor evidence="1 10">
        <name>[4Fe-4S] cluster</name>
        <dbReference type="ChEBI" id="CHEBI:49883"/>
    </cofactor>
</comment>
<keyword evidence="8 10" id="KW-0411">Iron-sulfur</keyword>
<feature type="short sequence motif" description="Cx2C motif 2" evidence="10">
    <location>
        <begin position="250"/>
        <end position="253"/>
    </location>
</feature>
<comment type="similarity">
    <text evidence="2 10">Belongs to the anamorsin family.</text>
</comment>
<keyword evidence="9 10" id="KW-0496">Mitochondrion</keyword>
<dbReference type="Pfam" id="PF05093">
    <property type="entry name" value="CIAPIN1"/>
    <property type="match status" value="1"/>
</dbReference>
<feature type="binding site" evidence="10">
    <location>
        <position position="242"/>
    </location>
    <ligand>
        <name>[4Fe-4S] cluster</name>
        <dbReference type="ChEBI" id="CHEBI:49883"/>
    </ligand>
</feature>
<comment type="domain">
    <text evidence="10">The C-terminal domain binds 2 Fe-S clusters but is otherwise mostly in an intrinsically disordered conformation.</text>
</comment>
<feature type="binding site" evidence="10">
    <location>
        <position position="211"/>
    </location>
    <ligand>
        <name>[2Fe-2S] cluster</name>
        <dbReference type="ChEBI" id="CHEBI:190135"/>
    </ligand>
</feature>
<keyword evidence="13" id="KW-1185">Reference proteome</keyword>
<dbReference type="PANTHER" id="PTHR13273:SF14">
    <property type="entry name" value="ANAMORSIN"/>
    <property type="match status" value="1"/>
</dbReference>
<comment type="function">
    <text evidence="10">Component of the cytosolic iron-sulfur (Fe-S) protein assembly (CIA) machinery. Required for the maturation of extramitochondrial Fe-S proteins. Part of an electron transfer chain functioning in an early step of cytosolic Fe-S biogenesis, facilitating the de novo assembly of a [4Fe-4S] cluster on the cytosolic Fe-S scaffold complex. Electrons are transferred from NADPH via a FAD- and FMN-containing diflavin oxidoreductase. Together with the diflavin oxidoreductase, also required for the assembly of the diferric tyrosyl radical cofactor of ribonucleotide reductase (RNR), probably by providing electrons for reduction during radical cofactor maturation in the catalytic small subunit.</text>
</comment>
<proteinExistence type="inferred from homology"/>
<evidence type="ECO:0000259" key="11">
    <source>
        <dbReference type="Pfam" id="PF05093"/>
    </source>
</evidence>
<keyword evidence="3 10" id="KW-0004">4Fe-4S</keyword>